<dbReference type="RefSeq" id="WP_128118807.1">
    <property type="nucleotide sequence ID" value="NZ_QNTV01000001.1"/>
</dbReference>
<sequence>MTSRADAELPFYIRREHAMPYLPTLEFPTIDQQRYDALSATLASSGPPSGILFHSCAAVPHGWRFTDLWESATAFDRFVDASLLPATGALGWPEPSRRECIATYHAGMVQR</sequence>
<dbReference type="AlphaFoldDB" id="A0A365PYP8"/>
<proteinExistence type="predicted"/>
<dbReference type="Proteomes" id="UP000252554">
    <property type="component" value="Unassembled WGS sequence"/>
</dbReference>
<organism evidence="1 2">
    <name type="scientific">Stutzerimonas zhaodongensis</name>
    <dbReference type="NCBI Taxonomy" id="1176257"/>
    <lineage>
        <taxon>Bacteria</taxon>
        <taxon>Pseudomonadati</taxon>
        <taxon>Pseudomonadota</taxon>
        <taxon>Gammaproteobacteria</taxon>
        <taxon>Pseudomonadales</taxon>
        <taxon>Pseudomonadaceae</taxon>
        <taxon>Stutzerimonas</taxon>
    </lineage>
</organism>
<evidence type="ECO:0000313" key="2">
    <source>
        <dbReference type="Proteomes" id="UP000252554"/>
    </source>
</evidence>
<reference evidence="1 2" key="1">
    <citation type="submission" date="2018-06" db="EMBL/GenBank/DDBJ databases">
        <title>Whole genome sequencing of four bacterial strains from South Shetland trench revealing bio-synthetic gene clusters.</title>
        <authorList>
            <person name="Abdel-Mageed W.M."/>
            <person name="Lehri B."/>
            <person name="Jarmusch S.A."/>
            <person name="Miranda K."/>
            <person name="Goodfellow M."/>
            <person name="Jaspars M."/>
            <person name="Karlyshev A.V."/>
        </authorList>
    </citation>
    <scope>NUCLEOTIDE SEQUENCE [LARGE SCALE GENOMIC DNA]</scope>
    <source>
        <strain evidence="1 2">SST2</strain>
    </source>
</reference>
<gene>
    <name evidence="1" type="ORF">DQ403_00280</name>
</gene>
<evidence type="ECO:0000313" key="1">
    <source>
        <dbReference type="EMBL" id="RBA62084.1"/>
    </source>
</evidence>
<comment type="caution">
    <text evidence="1">The sequence shown here is derived from an EMBL/GenBank/DDBJ whole genome shotgun (WGS) entry which is preliminary data.</text>
</comment>
<protein>
    <recommendedName>
        <fullName evidence="3">ABM domain-containing protein</fullName>
    </recommendedName>
</protein>
<evidence type="ECO:0008006" key="3">
    <source>
        <dbReference type="Google" id="ProtNLM"/>
    </source>
</evidence>
<accession>A0A365PYP8</accession>
<name>A0A365PYP8_9GAMM</name>
<dbReference type="EMBL" id="QNTV01000001">
    <property type="protein sequence ID" value="RBA62084.1"/>
    <property type="molecule type" value="Genomic_DNA"/>
</dbReference>